<proteinExistence type="predicted"/>
<accession>A0A6A4S2H1</accession>
<dbReference type="Proteomes" id="UP000438429">
    <property type="component" value="Unassembled WGS sequence"/>
</dbReference>
<evidence type="ECO:0000313" key="1">
    <source>
        <dbReference type="EMBL" id="KAF0025860.1"/>
    </source>
</evidence>
<protein>
    <submittedName>
        <fullName evidence="1">Uncharacterized protein</fullName>
    </submittedName>
</protein>
<evidence type="ECO:0000313" key="2">
    <source>
        <dbReference type="Proteomes" id="UP000438429"/>
    </source>
</evidence>
<comment type="caution">
    <text evidence="1">The sequence shown here is derived from an EMBL/GenBank/DDBJ whole genome shotgun (WGS) entry which is preliminary data.</text>
</comment>
<reference evidence="1 2" key="1">
    <citation type="submission" date="2019-06" db="EMBL/GenBank/DDBJ databases">
        <title>Draft genomes of female and male turbot (Scophthalmus maximus).</title>
        <authorList>
            <person name="Xu H."/>
            <person name="Xu X.-W."/>
            <person name="Shao C."/>
            <person name="Chen S."/>
        </authorList>
    </citation>
    <scope>NUCLEOTIDE SEQUENCE [LARGE SCALE GENOMIC DNA]</scope>
    <source>
        <strain evidence="1">Ysfricsl-2016a</strain>
        <tissue evidence="1">Blood</tissue>
    </source>
</reference>
<dbReference type="EMBL" id="VEVO01000020">
    <property type="protein sequence ID" value="KAF0025860.1"/>
    <property type="molecule type" value="Genomic_DNA"/>
</dbReference>
<organism evidence="1 2">
    <name type="scientific">Scophthalmus maximus</name>
    <name type="common">Turbot</name>
    <name type="synonym">Psetta maxima</name>
    <dbReference type="NCBI Taxonomy" id="52904"/>
    <lineage>
        <taxon>Eukaryota</taxon>
        <taxon>Metazoa</taxon>
        <taxon>Chordata</taxon>
        <taxon>Craniata</taxon>
        <taxon>Vertebrata</taxon>
        <taxon>Euteleostomi</taxon>
        <taxon>Actinopterygii</taxon>
        <taxon>Neopterygii</taxon>
        <taxon>Teleostei</taxon>
        <taxon>Neoteleostei</taxon>
        <taxon>Acanthomorphata</taxon>
        <taxon>Carangaria</taxon>
        <taxon>Pleuronectiformes</taxon>
        <taxon>Pleuronectoidei</taxon>
        <taxon>Scophthalmidae</taxon>
        <taxon>Scophthalmus</taxon>
    </lineage>
</organism>
<dbReference type="AlphaFoldDB" id="A0A6A4S2H1"/>
<sequence>MSGRETDQTQRSETLAACELSGCKVGQVNTLCLCDDHQPPAREEERVSFLLLDVVLRRDSNCDASDTESMINKSCWQEKRSRFLQI</sequence>
<name>A0A6A4S2H1_SCOMX</name>
<gene>
    <name evidence="1" type="ORF">F2P81_022741</name>
</gene>